<keyword evidence="2" id="KW-1185">Reference proteome</keyword>
<dbReference type="EMBL" id="QQZY01000006">
    <property type="protein sequence ID" value="RDI73867.1"/>
    <property type="molecule type" value="Genomic_DNA"/>
</dbReference>
<gene>
    <name evidence="1" type="ORF">Gocc_2431</name>
</gene>
<proteinExistence type="predicted"/>
<reference evidence="2" key="2">
    <citation type="journal article" date="2019" name="MicrobiologyOpen">
        <title>High-quality draft genome sequence of Gaiella occulta isolated from a 150 meter deep mineral water borehole and comparison with the genome sequences of other deep-branching lineages of the phylum Actinobacteria.</title>
        <authorList>
            <person name="Severino R."/>
            <person name="Froufe H.J.C."/>
            <person name="Barroso C."/>
            <person name="Albuquerque L."/>
            <person name="Lobo-da-Cunha A."/>
            <person name="da Costa M.S."/>
            <person name="Egas C."/>
        </authorList>
    </citation>
    <scope>NUCLEOTIDE SEQUENCE [LARGE SCALE GENOMIC DNA]</scope>
    <source>
        <strain evidence="2">F2-233</strain>
    </source>
</reference>
<name>A0A7M2YWM0_9ACTN</name>
<comment type="caution">
    <text evidence="1">The sequence shown here is derived from an EMBL/GenBank/DDBJ whole genome shotgun (WGS) entry which is preliminary data.</text>
</comment>
<reference evidence="1 2" key="1">
    <citation type="submission" date="2018-07" db="EMBL/GenBank/DDBJ databases">
        <title>High-quality-draft genome sequence of Gaiella occulta.</title>
        <authorList>
            <person name="Severino R."/>
            <person name="Froufe H.J.C."/>
            <person name="Rainey F.A."/>
            <person name="Barroso C."/>
            <person name="Albuquerque L."/>
            <person name="Lobo-Da-Cunha A."/>
            <person name="Da Costa M.S."/>
            <person name="Egas C."/>
        </authorList>
    </citation>
    <scope>NUCLEOTIDE SEQUENCE [LARGE SCALE GENOMIC DNA]</scope>
    <source>
        <strain evidence="1 2">F2-233</strain>
    </source>
</reference>
<protein>
    <submittedName>
        <fullName evidence="1">Uncharacterized protein</fullName>
    </submittedName>
</protein>
<evidence type="ECO:0000313" key="1">
    <source>
        <dbReference type="EMBL" id="RDI73867.1"/>
    </source>
</evidence>
<organism evidence="1 2">
    <name type="scientific">Gaiella occulta</name>
    <dbReference type="NCBI Taxonomy" id="1002870"/>
    <lineage>
        <taxon>Bacteria</taxon>
        <taxon>Bacillati</taxon>
        <taxon>Actinomycetota</taxon>
        <taxon>Thermoleophilia</taxon>
        <taxon>Gaiellales</taxon>
        <taxon>Gaiellaceae</taxon>
        <taxon>Gaiella</taxon>
    </lineage>
</organism>
<dbReference type="Proteomes" id="UP000254134">
    <property type="component" value="Unassembled WGS sequence"/>
</dbReference>
<dbReference type="AlphaFoldDB" id="A0A7M2YWM0"/>
<accession>A0A7M2YWM0</accession>
<evidence type="ECO:0000313" key="2">
    <source>
        <dbReference type="Proteomes" id="UP000254134"/>
    </source>
</evidence>
<sequence length="38" mass="4317">MLSDARNEVKGKSQHVETVVGGNRRVEIRRFPDYAVVC</sequence>